<comment type="similarity">
    <text evidence="1">Belongs to the aldo/keto reductase family.</text>
</comment>
<keyword evidence="3" id="KW-0560">Oxidoreductase</keyword>
<sequence>MSESIKSTIQLNNGIKIPVIGLGTYLTDDSDIEKSVRSAIEQGYRHIDTASYYKNEKKIGDTIKELIKEGKVKREELFITTKVGTWQHGYENALKAFQESLEKLQLDYLDCYLIHYPGTYSEIPKGESMSSLRSQTWKALEKLYDDGKVRSIGVSNYAISHLHELLSNCRIKPVMNQVEFHPYLFQEELLNYCKSNGIVLEAYGSLSGGNEILTEPVVLEISKQLSKSPAQVLLKWAIQNGLVVIPKSIKPERVYENSNLDFTISNEDIQKLNHLNKNKRFYWDPSNVN</sequence>
<evidence type="ECO:0000256" key="2">
    <source>
        <dbReference type="ARBA" id="ARBA00022857"/>
    </source>
</evidence>
<dbReference type="PIRSF" id="PIRSF000097">
    <property type="entry name" value="AKR"/>
    <property type="match status" value="1"/>
</dbReference>
<accession>Q54NR1</accession>
<evidence type="ECO:0000256" key="3">
    <source>
        <dbReference type="ARBA" id="ARBA00023002"/>
    </source>
</evidence>
<feature type="site" description="Lowers pKa of active site Tyr" evidence="6">
    <location>
        <position position="82"/>
    </location>
</feature>
<dbReference type="GeneID" id="8624924"/>
<feature type="domain" description="NADP-dependent oxidoreductase" evidence="7">
    <location>
        <begin position="21"/>
        <end position="276"/>
    </location>
</feature>
<dbReference type="Gene3D" id="3.20.20.100">
    <property type="entry name" value="NADP-dependent oxidoreductase domain"/>
    <property type="match status" value="1"/>
</dbReference>
<dbReference type="PROSITE" id="PS00062">
    <property type="entry name" value="ALDOKETO_REDUCTASE_2"/>
    <property type="match status" value="1"/>
</dbReference>
<dbReference type="PRO" id="PR:Q54NR1"/>
<dbReference type="CDD" id="cd19071">
    <property type="entry name" value="AKR_AKR1-5-like"/>
    <property type="match status" value="1"/>
</dbReference>
<dbReference type="HOGENOM" id="CLU_023205_0_1_1"/>
<dbReference type="InParanoid" id="Q54NR1"/>
<dbReference type="Proteomes" id="UP000002195">
    <property type="component" value="Unassembled WGS sequence"/>
</dbReference>
<feature type="binding site" evidence="5">
    <location>
        <position position="115"/>
    </location>
    <ligand>
        <name>substrate</name>
    </ligand>
</feature>
<dbReference type="InterPro" id="IPR023210">
    <property type="entry name" value="NADP_OxRdtase_dom"/>
</dbReference>
<dbReference type="AlphaFoldDB" id="Q54NR1"/>
<dbReference type="PRINTS" id="PR00069">
    <property type="entry name" value="ALDKETRDTASE"/>
</dbReference>
<evidence type="ECO:0000259" key="7">
    <source>
        <dbReference type="Pfam" id="PF00248"/>
    </source>
</evidence>
<dbReference type="PaxDb" id="44689-DDB0231286"/>
<dbReference type="InterPro" id="IPR020471">
    <property type="entry name" value="AKR"/>
</dbReference>
<dbReference type="VEuPathDB" id="AmoebaDB:DDB_G0285025"/>
<dbReference type="PANTHER" id="PTHR43827:SF3">
    <property type="entry name" value="NADP-DEPENDENT OXIDOREDUCTASE DOMAIN-CONTAINING PROTEIN"/>
    <property type="match status" value="1"/>
</dbReference>
<evidence type="ECO:0000313" key="9">
    <source>
        <dbReference type="Proteomes" id="UP000002195"/>
    </source>
</evidence>
<dbReference type="GO" id="GO:0016616">
    <property type="term" value="F:oxidoreductase activity, acting on the CH-OH group of donors, NAD or NADP as acceptor"/>
    <property type="evidence" value="ECO:0007669"/>
    <property type="project" value="UniProtKB-ARBA"/>
</dbReference>
<dbReference type="SMR" id="Q54NR1"/>
<dbReference type="PANTHER" id="PTHR43827">
    <property type="entry name" value="2,5-DIKETO-D-GLUCONIC ACID REDUCTASE"/>
    <property type="match status" value="1"/>
</dbReference>
<keyword evidence="2" id="KW-0521">NADP</keyword>
<dbReference type="FunFam" id="3.20.20.100:FF:000015">
    <property type="entry name" value="Oxidoreductase, aldo/keto reductase family"/>
    <property type="match status" value="1"/>
</dbReference>
<dbReference type="InterPro" id="IPR036812">
    <property type="entry name" value="NAD(P)_OxRdtase_dom_sf"/>
</dbReference>
<reference evidence="8 9" key="1">
    <citation type="journal article" date="2005" name="Nature">
        <title>The genome of the social amoeba Dictyostelium discoideum.</title>
        <authorList>
            <consortium name="The Dictyostelium discoideum Sequencing Consortium"/>
            <person name="Eichinger L."/>
            <person name="Pachebat J.A."/>
            <person name="Glockner G."/>
            <person name="Rajandream M.A."/>
            <person name="Sucgang R."/>
            <person name="Berriman M."/>
            <person name="Song J."/>
            <person name="Olsen R."/>
            <person name="Szafranski K."/>
            <person name="Xu Q."/>
            <person name="Tunggal B."/>
            <person name="Kummerfeld S."/>
            <person name="Madera M."/>
            <person name="Konfortov B.A."/>
            <person name="Rivero F."/>
            <person name="Bankier A.T."/>
            <person name="Lehmann R."/>
            <person name="Hamlin N."/>
            <person name="Davies R."/>
            <person name="Gaudet P."/>
            <person name="Fey P."/>
            <person name="Pilcher K."/>
            <person name="Chen G."/>
            <person name="Saunders D."/>
            <person name="Sodergren E."/>
            <person name="Davis P."/>
            <person name="Kerhornou A."/>
            <person name="Nie X."/>
            <person name="Hall N."/>
            <person name="Anjard C."/>
            <person name="Hemphill L."/>
            <person name="Bason N."/>
            <person name="Farbrother P."/>
            <person name="Desany B."/>
            <person name="Just E."/>
            <person name="Morio T."/>
            <person name="Rost R."/>
            <person name="Churcher C."/>
            <person name="Cooper J."/>
            <person name="Haydock S."/>
            <person name="van Driessche N."/>
            <person name="Cronin A."/>
            <person name="Goodhead I."/>
            <person name="Muzny D."/>
            <person name="Mourier T."/>
            <person name="Pain A."/>
            <person name="Lu M."/>
            <person name="Harper D."/>
            <person name="Lindsay R."/>
            <person name="Hauser H."/>
            <person name="James K."/>
            <person name="Quiles M."/>
            <person name="Madan Babu M."/>
            <person name="Saito T."/>
            <person name="Buchrieser C."/>
            <person name="Wardroper A."/>
            <person name="Felder M."/>
            <person name="Thangavelu M."/>
            <person name="Johnson D."/>
            <person name="Knights A."/>
            <person name="Loulseged H."/>
            <person name="Mungall K."/>
            <person name="Oliver K."/>
            <person name="Price C."/>
            <person name="Quail M.A."/>
            <person name="Urushihara H."/>
            <person name="Hernandez J."/>
            <person name="Rabbinowitsch E."/>
            <person name="Steffen D."/>
            <person name="Sanders M."/>
            <person name="Ma J."/>
            <person name="Kohara Y."/>
            <person name="Sharp S."/>
            <person name="Simmonds M."/>
            <person name="Spiegler S."/>
            <person name="Tivey A."/>
            <person name="Sugano S."/>
            <person name="White B."/>
            <person name="Walker D."/>
            <person name="Woodward J."/>
            <person name="Winckler T."/>
            <person name="Tanaka Y."/>
            <person name="Shaulsky G."/>
            <person name="Schleicher M."/>
            <person name="Weinstock G."/>
            <person name="Rosenthal A."/>
            <person name="Cox E.C."/>
            <person name="Chisholm R.L."/>
            <person name="Gibbs R."/>
            <person name="Loomis W.F."/>
            <person name="Platzer M."/>
            <person name="Kay R.R."/>
            <person name="Williams J."/>
            <person name="Dear P.H."/>
            <person name="Noegel A.A."/>
            <person name="Barrell B."/>
            <person name="Kuspa A."/>
        </authorList>
    </citation>
    <scope>NUCLEOTIDE SEQUENCE [LARGE SCALE GENOMIC DNA]</scope>
    <source>
        <strain evidence="8 9">AX4</strain>
    </source>
</reference>
<dbReference type="RefSeq" id="XP_640006.1">
    <property type="nucleotide sequence ID" value="XM_634914.1"/>
</dbReference>
<keyword evidence="9" id="KW-1185">Reference proteome</keyword>
<dbReference type="PhylomeDB" id="Q54NR1"/>
<dbReference type="Pfam" id="PF00248">
    <property type="entry name" value="Aldo_ket_red"/>
    <property type="match status" value="1"/>
</dbReference>
<dbReference type="EMBL" id="AAFI02000073">
    <property type="protein sequence ID" value="EAL64976.1"/>
    <property type="molecule type" value="Genomic_DNA"/>
</dbReference>
<protein>
    <submittedName>
        <fullName evidence="8">Aldo-keto reductase</fullName>
    </submittedName>
</protein>
<dbReference type="KEGG" id="ddi:DDB_G0285025"/>
<name>Q54NR1_DICDI</name>
<gene>
    <name evidence="8" type="primary">alrE</name>
    <name evidence="8" type="ORF">DDB_G0285025</name>
</gene>
<dbReference type="STRING" id="44689.Q54NR1"/>
<evidence type="ECO:0000256" key="4">
    <source>
        <dbReference type="PIRSR" id="PIRSR000097-1"/>
    </source>
</evidence>
<dbReference type="InterPro" id="IPR018170">
    <property type="entry name" value="Aldo/ket_reductase_CS"/>
</dbReference>
<dbReference type="PROSITE" id="PS00798">
    <property type="entry name" value="ALDOKETO_REDUCTASE_1"/>
    <property type="match status" value="1"/>
</dbReference>
<dbReference type="eggNOG" id="KOG1577">
    <property type="taxonomic scope" value="Eukaryota"/>
</dbReference>
<dbReference type="SUPFAM" id="SSF51430">
    <property type="entry name" value="NAD(P)-linked oxidoreductase"/>
    <property type="match status" value="1"/>
</dbReference>
<proteinExistence type="inferred from homology"/>
<feature type="active site" description="Proton donor" evidence="4">
    <location>
        <position position="53"/>
    </location>
</feature>
<organism evidence="8 9">
    <name type="scientific">Dictyostelium discoideum</name>
    <name type="common">Social amoeba</name>
    <dbReference type="NCBI Taxonomy" id="44689"/>
    <lineage>
        <taxon>Eukaryota</taxon>
        <taxon>Amoebozoa</taxon>
        <taxon>Evosea</taxon>
        <taxon>Eumycetozoa</taxon>
        <taxon>Dictyostelia</taxon>
        <taxon>Dictyosteliales</taxon>
        <taxon>Dictyosteliaceae</taxon>
        <taxon>Dictyostelium</taxon>
    </lineage>
</organism>
<evidence type="ECO:0000313" key="8">
    <source>
        <dbReference type="EMBL" id="EAL64976.1"/>
    </source>
</evidence>
<evidence type="ECO:0000256" key="5">
    <source>
        <dbReference type="PIRSR" id="PIRSR000097-2"/>
    </source>
</evidence>
<comment type="caution">
    <text evidence="8">The sequence shown here is derived from an EMBL/GenBank/DDBJ whole genome shotgun (WGS) entry which is preliminary data.</text>
</comment>
<dbReference type="dictyBase" id="DDB_G0285025">
    <property type="gene designation" value="alrE"/>
</dbReference>
<evidence type="ECO:0000256" key="1">
    <source>
        <dbReference type="ARBA" id="ARBA00007905"/>
    </source>
</evidence>
<dbReference type="OMA" id="MHWPASL"/>
<evidence type="ECO:0000256" key="6">
    <source>
        <dbReference type="PIRSR" id="PIRSR000097-3"/>
    </source>
</evidence>